<dbReference type="Pfam" id="PF22992">
    <property type="entry name" value="C2CH-4th_BIRD-IDD"/>
    <property type="match status" value="1"/>
</dbReference>
<feature type="region of interest" description="Disordered" evidence="3">
    <location>
        <begin position="1"/>
        <end position="40"/>
    </location>
</feature>
<dbReference type="InterPro" id="IPR035670">
    <property type="entry name" value="AGD1/2/3/4_BAR_plant"/>
</dbReference>
<feature type="compositionally biased region" description="Low complexity" evidence="3">
    <location>
        <begin position="102"/>
        <end position="119"/>
    </location>
</feature>
<feature type="region of interest" description="Disordered" evidence="3">
    <location>
        <begin position="263"/>
        <end position="301"/>
    </location>
</feature>
<comment type="caution">
    <text evidence="5">The sequence shown here is derived from an EMBL/GenBank/DDBJ whole genome shotgun (WGS) entry which is preliminary data.</text>
</comment>
<dbReference type="Pfam" id="PF16746">
    <property type="entry name" value="BAR_3"/>
    <property type="match status" value="1"/>
</dbReference>
<dbReference type="InterPro" id="IPR055185">
    <property type="entry name" value="C2CH-4th_BIRD-IDD"/>
</dbReference>
<proteinExistence type="predicted"/>
<keyword evidence="6" id="KW-1185">Reference proteome</keyword>
<evidence type="ECO:0000256" key="1">
    <source>
        <dbReference type="ARBA" id="ARBA00022723"/>
    </source>
</evidence>
<dbReference type="InterPro" id="IPR004148">
    <property type="entry name" value="BAR_dom"/>
</dbReference>
<dbReference type="Proteomes" id="UP001291926">
    <property type="component" value="Unassembled WGS sequence"/>
</dbReference>
<evidence type="ECO:0000313" key="5">
    <source>
        <dbReference type="EMBL" id="KAK4484123.1"/>
    </source>
</evidence>
<evidence type="ECO:0000259" key="4">
    <source>
        <dbReference type="SMART" id="SM00721"/>
    </source>
</evidence>
<evidence type="ECO:0000256" key="2">
    <source>
        <dbReference type="ARBA" id="ARBA00022833"/>
    </source>
</evidence>
<dbReference type="InterPro" id="IPR045258">
    <property type="entry name" value="ACAP1/2/3-like"/>
</dbReference>
<keyword evidence="1" id="KW-0479">Metal-binding</keyword>
<organism evidence="5 6">
    <name type="scientific">Penstemon davidsonii</name>
    <dbReference type="NCBI Taxonomy" id="160366"/>
    <lineage>
        <taxon>Eukaryota</taxon>
        <taxon>Viridiplantae</taxon>
        <taxon>Streptophyta</taxon>
        <taxon>Embryophyta</taxon>
        <taxon>Tracheophyta</taxon>
        <taxon>Spermatophyta</taxon>
        <taxon>Magnoliopsida</taxon>
        <taxon>eudicotyledons</taxon>
        <taxon>Gunneridae</taxon>
        <taxon>Pentapetalae</taxon>
        <taxon>asterids</taxon>
        <taxon>lamiids</taxon>
        <taxon>Lamiales</taxon>
        <taxon>Plantaginaceae</taxon>
        <taxon>Cheloneae</taxon>
        <taxon>Penstemon</taxon>
    </lineage>
</organism>
<feature type="region of interest" description="Disordered" evidence="3">
    <location>
        <begin position="98"/>
        <end position="167"/>
    </location>
</feature>
<feature type="compositionally biased region" description="Polar residues" evidence="3">
    <location>
        <begin position="1"/>
        <end position="22"/>
    </location>
</feature>
<sequence length="733" mass="80909">SSTSAFSDSQMNPEAVQSQISTSKKRRNQPGNPSKRDSFITHRAFCDALAQESARNLNPPPSLSSIGSHLLGLSQMSTPQEHHQMMNLHHHQQPSNILRLGSTSSSRSQPQPQPHGSSSRLDTLMFGSPQPTSSGAHRNMHQPPNFMQQSPNASHHEEGLFTNKPSSSSVIHGQLMQLPQLHVNGGTSSSSNAAGTSLFNLSFFPNNIANNSSSGEDHSNFFSSGNLMSVAIPSLYSTSPHAQQQNTSYMSATALLQKAAQLGSTTSNNNNPDASNNSLLKAFGGNSNSSELHNQTAPSLNPDINFGGGSLVFGSENNNNNRSHFHDLMMNSINAGSSSSIFENAYNTNNGNNHEQGNNIDDDDDDDEYGRGFGGGPTTVASFGRLTRDFLGVGEVRSLEQTSDELRDRCQKLYKGCKKYTEVLGDACNGEMGFAASLEEFAGGLDDLLSVSIGGPVVSKFVNALHELATYKEFLRSQVEHVLMDRLSQFLSVICKKQSLSFLSVQILVRNSNLASLLRVRETTMHIFFCLIISFGLLQESRRRFDKAIYTYDQAREKVASLKKTTRDEVVAELEEDLHNSKSAFERSRFNLVNALTNIEAKKKFEFLESFSAIMDAHLRYFKLGYDLLNQMEPFIHQVLTYAQQSKEQAKTEQDKLAKRIQEFRTQSELAELQASNNLESSSNVIGMNRFGMSAHKRMEAIMPSTAKGEVSLFFPYGLLLNGRMFFLIMNQL</sequence>
<protein>
    <recommendedName>
        <fullName evidence="4">BAR domain-containing protein</fullName>
    </recommendedName>
</protein>
<feature type="region of interest" description="Disordered" evidence="3">
    <location>
        <begin position="346"/>
        <end position="367"/>
    </location>
</feature>
<gene>
    <name evidence="5" type="ORF">RD792_011343</name>
</gene>
<dbReference type="EMBL" id="JAYDYQ010002534">
    <property type="protein sequence ID" value="KAK4484123.1"/>
    <property type="molecule type" value="Genomic_DNA"/>
</dbReference>
<evidence type="ECO:0000313" key="6">
    <source>
        <dbReference type="Proteomes" id="UP001291926"/>
    </source>
</evidence>
<accession>A0ABR0D5P1</accession>
<dbReference type="InterPro" id="IPR027267">
    <property type="entry name" value="AH/BAR_dom_sf"/>
</dbReference>
<feature type="non-terminal residue" evidence="5">
    <location>
        <position position="1"/>
    </location>
</feature>
<evidence type="ECO:0000256" key="3">
    <source>
        <dbReference type="SAM" id="MobiDB-lite"/>
    </source>
</evidence>
<dbReference type="PANTHER" id="PTHR23180">
    <property type="entry name" value="CENTAURIN/ARF"/>
    <property type="match status" value="1"/>
</dbReference>
<feature type="compositionally biased region" description="Low complexity" evidence="3">
    <location>
        <begin position="347"/>
        <end position="359"/>
    </location>
</feature>
<dbReference type="SUPFAM" id="SSF103657">
    <property type="entry name" value="BAR/IMD domain-like"/>
    <property type="match status" value="1"/>
</dbReference>
<feature type="compositionally biased region" description="Polar residues" evidence="3">
    <location>
        <begin position="285"/>
        <end position="299"/>
    </location>
</feature>
<dbReference type="CDD" id="cd07606">
    <property type="entry name" value="BAR_SFC_plant"/>
    <property type="match status" value="1"/>
</dbReference>
<reference evidence="5 6" key="1">
    <citation type="journal article" date="2023" name="bioRxiv">
        <title>Genome report: Whole genome sequence and annotation of Penstemon davidsonii.</title>
        <authorList>
            <person name="Ostevik K.L."/>
            <person name="Alabady M."/>
            <person name="Zhang M."/>
            <person name="Rausher M.D."/>
        </authorList>
    </citation>
    <scope>NUCLEOTIDE SEQUENCE [LARGE SCALE GENOMIC DNA]</scope>
    <source>
        <strain evidence="5">DNT005</strain>
        <tissue evidence="5">Whole leaf</tissue>
    </source>
</reference>
<feature type="compositionally biased region" description="Low complexity" evidence="3">
    <location>
        <begin position="264"/>
        <end position="278"/>
    </location>
</feature>
<dbReference type="PANTHER" id="PTHR23180:SF244">
    <property type="entry name" value="ADP-RIBOSYLATION FACTOR GTPASE-ACTIVATING PROTEIN AGD2"/>
    <property type="match status" value="1"/>
</dbReference>
<name>A0ABR0D5P1_9LAMI</name>
<dbReference type="Gene3D" id="1.20.1270.60">
    <property type="entry name" value="Arfaptin homology (AH) domain/BAR domain"/>
    <property type="match status" value="1"/>
</dbReference>
<dbReference type="SMART" id="SM00721">
    <property type="entry name" value="BAR"/>
    <property type="match status" value="1"/>
</dbReference>
<keyword evidence="2" id="KW-0862">Zinc</keyword>
<feature type="domain" description="BAR" evidence="4">
    <location>
        <begin position="378"/>
        <end position="638"/>
    </location>
</feature>